<evidence type="ECO:0000313" key="2">
    <source>
        <dbReference type="Proteomes" id="UP000548476"/>
    </source>
</evidence>
<organism evidence="1 2">
    <name type="scientific">Phytomonospora endophytica</name>
    <dbReference type="NCBI Taxonomy" id="714109"/>
    <lineage>
        <taxon>Bacteria</taxon>
        <taxon>Bacillati</taxon>
        <taxon>Actinomycetota</taxon>
        <taxon>Actinomycetes</taxon>
        <taxon>Micromonosporales</taxon>
        <taxon>Micromonosporaceae</taxon>
        <taxon>Phytomonospora</taxon>
    </lineage>
</organism>
<gene>
    <name evidence="1" type="ORF">HNR73_007152</name>
</gene>
<dbReference type="EMBL" id="JACHGT010000021">
    <property type="protein sequence ID" value="MBB6039258.1"/>
    <property type="molecule type" value="Genomic_DNA"/>
</dbReference>
<sequence>MKIRCGCGALLPDGTDRVPYKARVLPDQDWEDVAHPRSAEAASAVLRRAADVYQCQDCGRLLFAGADGLVHRFAPEKPDVPRDLLRSVHGEAWQGSLRGSWRSGKGELWWEAGVEPDSGWEDVAELAELRRRYHEVFAERFGRGVLRDAFLRVDGVIEHEWQDADGDSPAP</sequence>
<name>A0A841FZX7_9ACTN</name>
<keyword evidence="2" id="KW-1185">Reference proteome</keyword>
<proteinExistence type="predicted"/>
<evidence type="ECO:0000313" key="1">
    <source>
        <dbReference type="EMBL" id="MBB6039258.1"/>
    </source>
</evidence>
<dbReference type="Proteomes" id="UP000548476">
    <property type="component" value="Unassembled WGS sequence"/>
</dbReference>
<protein>
    <submittedName>
        <fullName evidence="1">Uncharacterized protein</fullName>
    </submittedName>
</protein>
<comment type="caution">
    <text evidence="1">The sequence shown here is derived from an EMBL/GenBank/DDBJ whole genome shotgun (WGS) entry which is preliminary data.</text>
</comment>
<dbReference type="RefSeq" id="WP_184792356.1">
    <property type="nucleotide sequence ID" value="NZ_BONT01000077.1"/>
</dbReference>
<dbReference type="AlphaFoldDB" id="A0A841FZX7"/>
<reference evidence="1 2" key="1">
    <citation type="submission" date="2020-08" db="EMBL/GenBank/DDBJ databases">
        <title>Genomic Encyclopedia of Type Strains, Phase IV (KMG-IV): sequencing the most valuable type-strain genomes for metagenomic binning, comparative biology and taxonomic classification.</title>
        <authorList>
            <person name="Goeker M."/>
        </authorList>
    </citation>
    <scope>NUCLEOTIDE SEQUENCE [LARGE SCALE GENOMIC DNA]</scope>
    <source>
        <strain evidence="1 2">YIM 65646</strain>
    </source>
</reference>
<accession>A0A841FZX7</accession>